<dbReference type="EMBL" id="GEBQ01007423">
    <property type="protein sequence ID" value="JAT32554.1"/>
    <property type="molecule type" value="Transcribed_RNA"/>
</dbReference>
<protein>
    <recommendedName>
        <fullName evidence="7">THAP-type domain-containing protein</fullName>
    </recommendedName>
</protein>
<organism evidence="8">
    <name type="scientific">Graphocephala atropunctata</name>
    <dbReference type="NCBI Taxonomy" id="36148"/>
    <lineage>
        <taxon>Eukaryota</taxon>
        <taxon>Metazoa</taxon>
        <taxon>Ecdysozoa</taxon>
        <taxon>Arthropoda</taxon>
        <taxon>Hexapoda</taxon>
        <taxon>Insecta</taxon>
        <taxon>Pterygota</taxon>
        <taxon>Neoptera</taxon>
        <taxon>Paraneoptera</taxon>
        <taxon>Hemiptera</taxon>
        <taxon>Auchenorrhyncha</taxon>
        <taxon>Membracoidea</taxon>
        <taxon>Cicadellidae</taxon>
        <taxon>Cicadellinae</taxon>
        <taxon>Cicadellini</taxon>
        <taxon>Graphocephala</taxon>
    </lineage>
</organism>
<feature type="non-terminal residue" evidence="8">
    <location>
        <position position="1"/>
    </location>
</feature>
<dbReference type="InterPro" id="IPR038441">
    <property type="entry name" value="THAP_Znf_sf"/>
</dbReference>
<feature type="region of interest" description="Disordered" evidence="6">
    <location>
        <begin position="79"/>
        <end position="112"/>
    </location>
</feature>
<dbReference type="InterPro" id="IPR006612">
    <property type="entry name" value="THAP_Znf"/>
</dbReference>
<dbReference type="SMART" id="SM00692">
    <property type="entry name" value="DM3"/>
    <property type="match status" value="1"/>
</dbReference>
<keyword evidence="4 5" id="KW-0238">DNA-binding</keyword>
<evidence type="ECO:0000313" key="8">
    <source>
        <dbReference type="EMBL" id="JAT32554.1"/>
    </source>
</evidence>
<reference evidence="8" key="1">
    <citation type="submission" date="2015-11" db="EMBL/GenBank/DDBJ databases">
        <title>De novo transcriptome assembly of four potential Pierce s Disease insect vectors from Arizona vineyards.</title>
        <authorList>
            <person name="Tassone E.E."/>
        </authorList>
    </citation>
    <scope>NUCLEOTIDE SEQUENCE</scope>
</reference>
<dbReference type="Gene3D" id="6.20.210.20">
    <property type="entry name" value="THAP domain"/>
    <property type="match status" value="1"/>
</dbReference>
<evidence type="ECO:0000256" key="5">
    <source>
        <dbReference type="PROSITE-ProRule" id="PRU00309"/>
    </source>
</evidence>
<proteinExistence type="predicted"/>
<dbReference type="PROSITE" id="PS50950">
    <property type="entry name" value="ZF_THAP"/>
    <property type="match status" value="1"/>
</dbReference>
<dbReference type="GO" id="GO:0008270">
    <property type="term" value="F:zinc ion binding"/>
    <property type="evidence" value="ECO:0007669"/>
    <property type="project" value="UniProtKB-KW"/>
</dbReference>
<dbReference type="AlphaFoldDB" id="A0A1B6M9M8"/>
<dbReference type="InterPro" id="IPR052224">
    <property type="entry name" value="THAP_domain_protein"/>
</dbReference>
<evidence type="ECO:0000259" key="7">
    <source>
        <dbReference type="PROSITE" id="PS50950"/>
    </source>
</evidence>
<dbReference type="SMART" id="SM00980">
    <property type="entry name" value="THAP"/>
    <property type="match status" value="1"/>
</dbReference>
<evidence type="ECO:0000256" key="4">
    <source>
        <dbReference type="ARBA" id="ARBA00023125"/>
    </source>
</evidence>
<accession>A0A1B6M9M8</accession>
<dbReference type="PANTHER" id="PTHR46927">
    <property type="entry name" value="AGAP005574-PA"/>
    <property type="match status" value="1"/>
</dbReference>
<keyword evidence="2 5" id="KW-0863">Zinc-finger</keyword>
<dbReference type="GO" id="GO:0003677">
    <property type="term" value="F:DNA binding"/>
    <property type="evidence" value="ECO:0007669"/>
    <property type="project" value="UniProtKB-UniRule"/>
</dbReference>
<dbReference type="Pfam" id="PF05485">
    <property type="entry name" value="THAP"/>
    <property type="match status" value="1"/>
</dbReference>
<evidence type="ECO:0000256" key="1">
    <source>
        <dbReference type="ARBA" id="ARBA00022723"/>
    </source>
</evidence>
<name>A0A1B6M9M8_9HEMI</name>
<keyword evidence="1" id="KW-0479">Metal-binding</keyword>
<gene>
    <name evidence="8" type="ORF">g.54964</name>
</gene>
<evidence type="ECO:0000256" key="2">
    <source>
        <dbReference type="ARBA" id="ARBA00022771"/>
    </source>
</evidence>
<evidence type="ECO:0000256" key="3">
    <source>
        <dbReference type="ARBA" id="ARBA00022833"/>
    </source>
</evidence>
<feature type="domain" description="THAP-type" evidence="7">
    <location>
        <begin position="1"/>
        <end position="69"/>
    </location>
</feature>
<keyword evidence="3" id="KW-0862">Zinc</keyword>
<dbReference type="SUPFAM" id="SSF57716">
    <property type="entry name" value="Glucocorticoid receptor-like (DNA-binding domain)"/>
    <property type="match status" value="1"/>
</dbReference>
<evidence type="ECO:0000256" key="6">
    <source>
        <dbReference type="SAM" id="MobiDB-lite"/>
    </source>
</evidence>
<dbReference type="PANTHER" id="PTHR46927:SF3">
    <property type="entry name" value="THAP-TYPE DOMAIN-CONTAINING PROTEIN"/>
    <property type="match status" value="1"/>
</dbReference>
<feature type="non-terminal residue" evidence="8">
    <location>
        <position position="112"/>
    </location>
</feature>
<sequence length="112" mass="13253">TIKSLQIKSFYRFPNNIDIRQKWMDAIGKADWEPKATSVLCTKHFREEDLDRTSLSCVRIRENSIPSLFIDSPTLEKVKMKPPKRRHDSLNQLTDTIEESPRKKKLRQELIK</sequence>